<dbReference type="GO" id="GO:0016787">
    <property type="term" value="F:hydrolase activity"/>
    <property type="evidence" value="ECO:0007669"/>
    <property type="project" value="UniProtKB-KW"/>
</dbReference>
<name>A0ABW5NDZ5_9FLAO</name>
<evidence type="ECO:0000313" key="2">
    <source>
        <dbReference type="EMBL" id="MFD2593071.1"/>
    </source>
</evidence>
<keyword evidence="3" id="KW-1185">Reference proteome</keyword>
<dbReference type="RefSeq" id="WP_378255273.1">
    <property type="nucleotide sequence ID" value="NZ_JBHSJV010000001.1"/>
</dbReference>
<dbReference type="InterPro" id="IPR022742">
    <property type="entry name" value="Hydrolase_4"/>
</dbReference>
<evidence type="ECO:0000259" key="1">
    <source>
        <dbReference type="Pfam" id="PF12146"/>
    </source>
</evidence>
<dbReference type="Pfam" id="PF12146">
    <property type="entry name" value="Hydrolase_4"/>
    <property type="match status" value="1"/>
</dbReference>
<keyword evidence="2" id="KW-0378">Hydrolase</keyword>
<dbReference type="EMBL" id="JBHULX010000039">
    <property type="protein sequence ID" value="MFD2593071.1"/>
    <property type="molecule type" value="Genomic_DNA"/>
</dbReference>
<gene>
    <name evidence="2" type="ORF">ACFSTE_19695</name>
</gene>
<protein>
    <submittedName>
        <fullName evidence="2">Alpha/beta fold hydrolase</fullName>
    </submittedName>
</protein>
<accession>A0ABW5NDZ5</accession>
<dbReference type="Proteomes" id="UP001597459">
    <property type="component" value="Unassembled WGS sequence"/>
</dbReference>
<sequence length="287" mass="33123">MIQYLLPSFDSFPISVHEFIPECSIQKTIVFAPAVAVPQKFYFHLATYLSEKGYHVITFDYRGIGSSKPKKITRLKKDGFLSWALDFKTVSLHVKNKYSHHALYMIGHSYGGNTIGLSDVYQYYDKQLFVASQFGVFNNFSATMRFLITLNFRYIIPITTFLLGYYPAGWFGLGNSLPSQAAKDWGTFLLHPDSMLYFAKQNNTTHHTRIHTPMLLISIEDDTYAPTKSVKALTQNVYTNAMSEQLHLLPKNYGLSQIGHFDFFRQKNKDILWPIVTNWFEKQHKTP</sequence>
<proteinExistence type="predicted"/>
<dbReference type="InterPro" id="IPR029058">
    <property type="entry name" value="AB_hydrolase_fold"/>
</dbReference>
<dbReference type="Gene3D" id="3.40.50.1820">
    <property type="entry name" value="alpha/beta hydrolase"/>
    <property type="match status" value="1"/>
</dbReference>
<reference evidence="3" key="1">
    <citation type="journal article" date="2019" name="Int. J. Syst. Evol. Microbiol.">
        <title>The Global Catalogue of Microorganisms (GCM) 10K type strain sequencing project: providing services to taxonomists for standard genome sequencing and annotation.</title>
        <authorList>
            <consortium name="The Broad Institute Genomics Platform"/>
            <consortium name="The Broad Institute Genome Sequencing Center for Infectious Disease"/>
            <person name="Wu L."/>
            <person name="Ma J."/>
        </authorList>
    </citation>
    <scope>NUCLEOTIDE SEQUENCE [LARGE SCALE GENOMIC DNA]</scope>
    <source>
        <strain evidence="3">KCTC 42423</strain>
    </source>
</reference>
<comment type="caution">
    <text evidence="2">The sequence shown here is derived from an EMBL/GenBank/DDBJ whole genome shotgun (WGS) entry which is preliminary data.</text>
</comment>
<feature type="domain" description="Serine aminopeptidase S33" evidence="1">
    <location>
        <begin position="27"/>
        <end position="114"/>
    </location>
</feature>
<dbReference type="InterPro" id="IPR017208">
    <property type="entry name" value="UCP037442_abhydr"/>
</dbReference>
<dbReference type="PIRSF" id="PIRSF037442">
    <property type="entry name" value="UCP037442_abhydr"/>
    <property type="match status" value="1"/>
</dbReference>
<dbReference type="SUPFAM" id="SSF53474">
    <property type="entry name" value="alpha/beta-Hydrolases"/>
    <property type="match status" value="1"/>
</dbReference>
<organism evidence="2 3">
    <name type="scientific">Aquimarina hainanensis</name>
    <dbReference type="NCBI Taxonomy" id="1578017"/>
    <lineage>
        <taxon>Bacteria</taxon>
        <taxon>Pseudomonadati</taxon>
        <taxon>Bacteroidota</taxon>
        <taxon>Flavobacteriia</taxon>
        <taxon>Flavobacteriales</taxon>
        <taxon>Flavobacteriaceae</taxon>
        <taxon>Aquimarina</taxon>
    </lineage>
</organism>
<evidence type="ECO:0000313" key="3">
    <source>
        <dbReference type="Proteomes" id="UP001597459"/>
    </source>
</evidence>